<comment type="caution">
    <text evidence="1">The sequence shown here is derived from an EMBL/GenBank/DDBJ whole genome shotgun (WGS) entry which is preliminary data.</text>
</comment>
<accession>A0A2B4R6A3</accession>
<evidence type="ECO:0000313" key="1">
    <source>
        <dbReference type="EMBL" id="PFX11897.1"/>
    </source>
</evidence>
<proteinExistence type="predicted"/>
<organism evidence="1 2">
    <name type="scientific">Stylophora pistillata</name>
    <name type="common">Smooth cauliflower coral</name>
    <dbReference type="NCBI Taxonomy" id="50429"/>
    <lineage>
        <taxon>Eukaryota</taxon>
        <taxon>Metazoa</taxon>
        <taxon>Cnidaria</taxon>
        <taxon>Anthozoa</taxon>
        <taxon>Hexacorallia</taxon>
        <taxon>Scleractinia</taxon>
        <taxon>Astrocoeniina</taxon>
        <taxon>Pocilloporidae</taxon>
        <taxon>Stylophora</taxon>
    </lineage>
</organism>
<reference evidence="2" key="1">
    <citation type="journal article" date="2017" name="bioRxiv">
        <title>Comparative analysis of the genomes of Stylophora pistillata and Acropora digitifera provides evidence for extensive differences between species of corals.</title>
        <authorList>
            <person name="Voolstra C.R."/>
            <person name="Li Y."/>
            <person name="Liew Y.J."/>
            <person name="Baumgarten S."/>
            <person name="Zoccola D."/>
            <person name="Flot J.-F."/>
            <person name="Tambutte S."/>
            <person name="Allemand D."/>
            <person name="Aranda M."/>
        </authorList>
    </citation>
    <scope>NUCLEOTIDE SEQUENCE [LARGE SCALE GENOMIC DNA]</scope>
</reference>
<dbReference type="AlphaFoldDB" id="A0A2B4R6A3"/>
<evidence type="ECO:0000313" key="2">
    <source>
        <dbReference type="Proteomes" id="UP000225706"/>
    </source>
</evidence>
<protein>
    <submittedName>
        <fullName evidence="1">Uncharacterized protein</fullName>
    </submittedName>
</protein>
<keyword evidence="2" id="KW-1185">Reference proteome</keyword>
<dbReference type="EMBL" id="LSMT01001765">
    <property type="protein sequence ID" value="PFX11897.1"/>
    <property type="molecule type" value="Genomic_DNA"/>
</dbReference>
<gene>
    <name evidence="1" type="ORF">AWC38_SpisGene24230</name>
</gene>
<dbReference type="Proteomes" id="UP000225706">
    <property type="component" value="Unassembled WGS sequence"/>
</dbReference>
<sequence length="298" mass="34392">MAPNNDRASTSNKLCLRHFGMEDETEKGDRFWNTNSVETTGYYSPVLEELTGNKLELVGPLVDGFLKEIGFSINAKLARCKMTDLMAPIYYKDVASRSVINARSALPWSCKRTILTQEVLRILLNCSRELRWEVVVAHFNHMMLRLQFSGYDQKFRKEVVRSALAAYNRLVELDANGEKPLYRPRGWKAHERARERKKRRDNWFRKGGYETVIFVPATPGSQIKRRYTREIKATEFKIKVVEQSATTLKAMLQKSDPFKQRRCTNADCLLCRTDGNGSCRSTGITFELVCRTCKSTYM</sequence>
<name>A0A2B4R6A3_STYPI</name>